<dbReference type="PROSITE" id="PS51257">
    <property type="entry name" value="PROKAR_LIPOPROTEIN"/>
    <property type="match status" value="1"/>
</dbReference>
<organism evidence="2 3">
    <name type="scientific">Bacillus salitolerans</name>
    <dbReference type="NCBI Taxonomy" id="1437434"/>
    <lineage>
        <taxon>Bacteria</taxon>
        <taxon>Bacillati</taxon>
        <taxon>Bacillota</taxon>
        <taxon>Bacilli</taxon>
        <taxon>Bacillales</taxon>
        <taxon>Bacillaceae</taxon>
        <taxon>Bacillus</taxon>
    </lineage>
</organism>
<accession>A0ABW4LWX7</accession>
<reference evidence="3" key="1">
    <citation type="journal article" date="2019" name="Int. J. Syst. Evol. Microbiol.">
        <title>The Global Catalogue of Microorganisms (GCM) 10K type strain sequencing project: providing services to taxonomists for standard genome sequencing and annotation.</title>
        <authorList>
            <consortium name="The Broad Institute Genomics Platform"/>
            <consortium name="The Broad Institute Genome Sequencing Center for Infectious Disease"/>
            <person name="Wu L."/>
            <person name="Ma J."/>
        </authorList>
    </citation>
    <scope>NUCLEOTIDE SEQUENCE [LARGE SCALE GENOMIC DNA]</scope>
    <source>
        <strain evidence="3">CCUG 49339</strain>
    </source>
</reference>
<sequence length="155" mass="17882">MKKTILIFKSMFFIIIFLSACTNVDTNQHIEVFMTITMDENEEGYEVENGYKKVNSITTLEKSKYHIKTDIKAIKDYYDIEGKYLKTVILHSKFNKSNITLAEEGDDTKIELNKSSTIFIPNGTLGDFKLDNMSDEETGKVKKHVLSFMDKLDKN</sequence>
<evidence type="ECO:0000256" key="1">
    <source>
        <dbReference type="SAM" id="SignalP"/>
    </source>
</evidence>
<keyword evidence="3" id="KW-1185">Reference proteome</keyword>
<feature type="chain" id="PRO_5046008223" description="Lipoprotein" evidence="1">
    <location>
        <begin position="23"/>
        <end position="155"/>
    </location>
</feature>
<feature type="signal peptide" evidence="1">
    <location>
        <begin position="1"/>
        <end position="22"/>
    </location>
</feature>
<dbReference type="EMBL" id="JBHUEM010000046">
    <property type="protein sequence ID" value="MFD1738670.1"/>
    <property type="molecule type" value="Genomic_DNA"/>
</dbReference>
<evidence type="ECO:0008006" key="4">
    <source>
        <dbReference type="Google" id="ProtNLM"/>
    </source>
</evidence>
<evidence type="ECO:0000313" key="3">
    <source>
        <dbReference type="Proteomes" id="UP001597214"/>
    </source>
</evidence>
<evidence type="ECO:0000313" key="2">
    <source>
        <dbReference type="EMBL" id="MFD1738670.1"/>
    </source>
</evidence>
<gene>
    <name evidence="2" type="ORF">ACFSCX_19300</name>
</gene>
<comment type="caution">
    <text evidence="2">The sequence shown here is derived from an EMBL/GenBank/DDBJ whole genome shotgun (WGS) entry which is preliminary data.</text>
</comment>
<keyword evidence="1" id="KW-0732">Signal</keyword>
<protein>
    <recommendedName>
        <fullName evidence="4">Lipoprotein</fullName>
    </recommendedName>
</protein>
<proteinExistence type="predicted"/>
<dbReference type="RefSeq" id="WP_377929884.1">
    <property type="nucleotide sequence ID" value="NZ_JBHUEM010000046.1"/>
</dbReference>
<name>A0ABW4LWX7_9BACI</name>
<dbReference type="Proteomes" id="UP001597214">
    <property type="component" value="Unassembled WGS sequence"/>
</dbReference>